<dbReference type="InterPro" id="IPR002934">
    <property type="entry name" value="Polymerase_NTP_transf_dom"/>
</dbReference>
<dbReference type="Pfam" id="PF26305">
    <property type="entry name" value="CD_NTase_C"/>
    <property type="match status" value="1"/>
</dbReference>
<evidence type="ECO:0000256" key="2">
    <source>
        <dbReference type="ARBA" id="ARBA00022695"/>
    </source>
</evidence>
<sequence>MTLDPEDIERWSEPPGEFMRSWTDEVLHDALRRSRLLRERGYVFGSGSSGRPPAEKEFEVFRQGSYANGTTISGASDVDLVIQLKVPFEENVVALTRPELQNFDDRYADTLLTWEVFRRDVLAGISERYWVDPGNKCFAISDWDSLVRVPADILPAMEFRLYEAFPVPGVEIYEEGVFFRDKFGHPIVNFPKQHLRNGTIKNRWTGGRFKEMVRVVKHACRRAVERDGLDPENVAPSYFIECLLYNVPDDEYRTSRPEAFANVVRWLNRWPAENRDDFERQLCQNELVPMFGTGPDHWETGPAEKFIDTLNKL</sequence>
<keyword evidence="4" id="KW-0051">Antiviral defense</keyword>
<dbReference type="PROSITE" id="PS50152">
    <property type="entry name" value="25A_SYNTH_3"/>
    <property type="match status" value="1"/>
</dbReference>
<keyword evidence="8" id="KW-1185">Reference proteome</keyword>
<dbReference type="RefSeq" id="WP_189330914.1">
    <property type="nucleotide sequence ID" value="NZ_AP023356.1"/>
</dbReference>
<feature type="domain" description="cGAS/DncV-like nucleotidyltransferase C-terminal helical" evidence="6">
    <location>
        <begin position="196"/>
        <end position="312"/>
    </location>
</feature>
<evidence type="ECO:0000313" key="7">
    <source>
        <dbReference type="EMBL" id="BCJ40057.1"/>
    </source>
</evidence>
<proteinExistence type="predicted"/>
<dbReference type="Pfam" id="PF01909">
    <property type="entry name" value="NTP_transf_2"/>
    <property type="match status" value="1"/>
</dbReference>
<dbReference type="EMBL" id="AP023356">
    <property type="protein sequence ID" value="BCJ40057.1"/>
    <property type="molecule type" value="Genomic_DNA"/>
</dbReference>
<name>A0ABM7LLA7_9ACTN</name>
<feature type="domain" description="Polymerase nucleotidyl transferase" evidence="5">
    <location>
        <begin position="58"/>
        <end position="100"/>
    </location>
</feature>
<keyword evidence="3" id="KW-0547">Nucleotide-binding</keyword>
<evidence type="ECO:0000259" key="6">
    <source>
        <dbReference type="Pfam" id="PF26305"/>
    </source>
</evidence>
<evidence type="ECO:0000256" key="4">
    <source>
        <dbReference type="ARBA" id="ARBA00023118"/>
    </source>
</evidence>
<evidence type="ECO:0000256" key="1">
    <source>
        <dbReference type="ARBA" id="ARBA00022679"/>
    </source>
</evidence>
<dbReference type="Proteomes" id="UP000676967">
    <property type="component" value="Chromosome"/>
</dbReference>
<reference evidence="7 8" key="1">
    <citation type="submission" date="2020-08" db="EMBL/GenBank/DDBJ databases">
        <title>Whole genome shotgun sequence of Actinoplanes ianthinogenes NBRC 13996.</title>
        <authorList>
            <person name="Komaki H."/>
            <person name="Tamura T."/>
        </authorList>
    </citation>
    <scope>NUCLEOTIDE SEQUENCE [LARGE SCALE GENOMIC DNA]</scope>
    <source>
        <strain evidence="7 8">NBRC 13996</strain>
    </source>
</reference>
<evidence type="ECO:0000313" key="8">
    <source>
        <dbReference type="Proteomes" id="UP000676967"/>
    </source>
</evidence>
<evidence type="ECO:0000256" key="3">
    <source>
        <dbReference type="ARBA" id="ARBA00022741"/>
    </source>
</evidence>
<evidence type="ECO:0000259" key="5">
    <source>
        <dbReference type="Pfam" id="PF01909"/>
    </source>
</evidence>
<keyword evidence="2" id="KW-0548">Nucleotidyltransferase</keyword>
<organism evidence="7 8">
    <name type="scientific">Actinoplanes ianthinogenes</name>
    <dbReference type="NCBI Taxonomy" id="122358"/>
    <lineage>
        <taxon>Bacteria</taxon>
        <taxon>Bacillati</taxon>
        <taxon>Actinomycetota</taxon>
        <taxon>Actinomycetes</taxon>
        <taxon>Micromonosporales</taxon>
        <taxon>Micromonosporaceae</taxon>
        <taxon>Actinoplanes</taxon>
    </lineage>
</organism>
<accession>A0ABM7LLA7</accession>
<dbReference type="InterPro" id="IPR058909">
    <property type="entry name" value="CD_NTase_C"/>
</dbReference>
<protein>
    <submittedName>
        <fullName evidence="7">Nucleotidyltransferase</fullName>
    </submittedName>
</protein>
<gene>
    <name evidence="7" type="ORF">Aiant_07140</name>
</gene>
<keyword evidence="1" id="KW-0808">Transferase</keyword>
<dbReference type="InterPro" id="IPR043519">
    <property type="entry name" value="NT_sf"/>
</dbReference>
<dbReference type="SUPFAM" id="SSF81301">
    <property type="entry name" value="Nucleotidyltransferase"/>
    <property type="match status" value="1"/>
</dbReference>